<comment type="catalytic activity">
    <reaction evidence="2">
        <text>N(6)-D-ribulosyl-L-lysyl-[protein] + ATP = N(6)-(3-O-phospho-D-ribulosyl)-L-lysyl-[protein] + ADP + H(+)</text>
        <dbReference type="Rhea" id="RHEA:48432"/>
        <dbReference type="Rhea" id="RHEA-COMP:12103"/>
        <dbReference type="Rhea" id="RHEA-COMP:12104"/>
        <dbReference type="ChEBI" id="CHEBI:15378"/>
        <dbReference type="ChEBI" id="CHEBI:30616"/>
        <dbReference type="ChEBI" id="CHEBI:90418"/>
        <dbReference type="ChEBI" id="CHEBI:90420"/>
        <dbReference type="ChEBI" id="CHEBI:456216"/>
        <dbReference type="EC" id="2.7.1.172"/>
    </reaction>
    <physiologicalReaction direction="left-to-right" evidence="2">
        <dbReference type="Rhea" id="RHEA:48433"/>
    </physiologicalReaction>
</comment>
<dbReference type="PANTHER" id="PTHR12149">
    <property type="entry name" value="FRUCTOSAMINE 3 KINASE-RELATED PROTEIN"/>
    <property type="match status" value="1"/>
</dbReference>
<dbReference type="FunFam" id="3.90.1200.10:FF:000003">
    <property type="entry name" value="fructosamine-3-kinase isoform X1"/>
    <property type="match status" value="1"/>
</dbReference>
<dbReference type="GO" id="GO:0016301">
    <property type="term" value="F:kinase activity"/>
    <property type="evidence" value="ECO:0007669"/>
    <property type="project" value="UniProtKB-UniRule"/>
</dbReference>
<organism evidence="4 5">
    <name type="scientific">Mytilus coruscus</name>
    <name type="common">Sea mussel</name>
    <dbReference type="NCBI Taxonomy" id="42192"/>
    <lineage>
        <taxon>Eukaryota</taxon>
        <taxon>Metazoa</taxon>
        <taxon>Spiralia</taxon>
        <taxon>Lophotrochozoa</taxon>
        <taxon>Mollusca</taxon>
        <taxon>Bivalvia</taxon>
        <taxon>Autobranchia</taxon>
        <taxon>Pteriomorphia</taxon>
        <taxon>Mytilida</taxon>
        <taxon>Mytiloidea</taxon>
        <taxon>Mytilidae</taxon>
        <taxon>Mytilinae</taxon>
        <taxon>Mytilus</taxon>
    </lineage>
</organism>
<evidence type="ECO:0000313" key="5">
    <source>
        <dbReference type="Proteomes" id="UP000507470"/>
    </source>
</evidence>
<name>A0A6J8BP42_MYTCO</name>
<dbReference type="InterPro" id="IPR016477">
    <property type="entry name" value="Fructo-/Ketosamine-3-kinase"/>
</dbReference>
<reference evidence="4 5" key="1">
    <citation type="submission" date="2020-06" db="EMBL/GenBank/DDBJ databases">
        <authorList>
            <person name="Li R."/>
            <person name="Bekaert M."/>
        </authorList>
    </citation>
    <scope>NUCLEOTIDE SEQUENCE [LARGE SCALE GENOMIC DNA]</scope>
    <source>
        <strain evidence="5">wild</strain>
    </source>
</reference>
<dbReference type="EMBL" id="CACVKT020003597">
    <property type="protein sequence ID" value="CAC5384574.1"/>
    <property type="molecule type" value="Genomic_DNA"/>
</dbReference>
<keyword evidence="5" id="KW-1185">Reference proteome</keyword>
<dbReference type="Proteomes" id="UP000507470">
    <property type="component" value="Unassembled WGS sequence"/>
</dbReference>
<keyword evidence="3" id="KW-0808">Transferase</keyword>
<sequence length="286" mass="32766">MSDKELKEVIEQELHTKVNIQGSHGGGCINEAVTITTDNGDRIFVKINKKLEVIDLPSGGAAFLMECLDIHGLSKYSAKLGEQLARLHLLNAELEEKAKHGEKFVGRSQYYKYVDKFGFYTDTCCGYLKQNNTWKDTWLELYARKIDLQMELLNKNYRNNEARELWSQLIPKLSKFFEGLEIKPALIHGDLWGGNVGETSSEPVIFDPASYYGHSEFDLSISKMFGGFGSSFFDSYHKLIPQAEGFRKRVDLYKLFHYLNHWNHFGSGYEGSTLSTLRTVLQYVYP</sequence>
<dbReference type="EC" id="2.7.1.172" evidence="1"/>
<evidence type="ECO:0000256" key="1">
    <source>
        <dbReference type="ARBA" id="ARBA00011961"/>
    </source>
</evidence>
<dbReference type="OrthoDB" id="5772781at2759"/>
<protein>
    <recommendedName>
        <fullName evidence="1">protein-ribulosamine 3-kinase</fullName>
        <ecNumber evidence="1">2.7.1.172</ecNumber>
    </recommendedName>
</protein>
<dbReference type="Gene3D" id="3.90.1200.10">
    <property type="match status" value="1"/>
</dbReference>
<dbReference type="InterPro" id="IPR011009">
    <property type="entry name" value="Kinase-like_dom_sf"/>
</dbReference>
<dbReference type="PANTHER" id="PTHR12149:SF8">
    <property type="entry name" value="PROTEIN-RIBULOSAMINE 3-KINASE"/>
    <property type="match status" value="1"/>
</dbReference>
<dbReference type="SUPFAM" id="SSF56112">
    <property type="entry name" value="Protein kinase-like (PK-like)"/>
    <property type="match status" value="1"/>
</dbReference>
<dbReference type="GO" id="GO:0102193">
    <property type="term" value="F:protein-ribulosamine 3-kinase activity"/>
    <property type="evidence" value="ECO:0007669"/>
    <property type="project" value="UniProtKB-EC"/>
</dbReference>
<accession>A0A6J8BP42</accession>
<keyword evidence="3 4" id="KW-0418">Kinase</keyword>
<proteinExistence type="inferred from homology"/>
<evidence type="ECO:0000313" key="4">
    <source>
        <dbReference type="EMBL" id="CAC5384574.1"/>
    </source>
</evidence>
<dbReference type="Pfam" id="PF03881">
    <property type="entry name" value="Fructosamin_kin"/>
    <property type="match status" value="1"/>
</dbReference>
<gene>
    <name evidence="4" type="ORF">MCOR_20201</name>
</gene>
<dbReference type="PIRSF" id="PIRSF006221">
    <property type="entry name" value="Ketosamine-3-kinase"/>
    <property type="match status" value="1"/>
</dbReference>
<evidence type="ECO:0000256" key="2">
    <source>
        <dbReference type="ARBA" id="ARBA00048655"/>
    </source>
</evidence>
<evidence type="ECO:0000256" key="3">
    <source>
        <dbReference type="PIRNR" id="PIRNR006221"/>
    </source>
</evidence>
<dbReference type="AlphaFoldDB" id="A0A6J8BP42"/>
<comment type="similarity">
    <text evidence="3">Belongs to the fructosamine kinase family.</text>
</comment>